<dbReference type="OrthoDB" id="436269at2759"/>
<dbReference type="InterPro" id="IPR007052">
    <property type="entry name" value="CS_dom"/>
</dbReference>
<comment type="caution">
    <text evidence="2">The sequence shown here is derived from an EMBL/GenBank/DDBJ whole genome shotgun (WGS) entry which is preliminary data.</text>
</comment>
<dbReference type="EMBL" id="CAMXCT030002388">
    <property type="protein sequence ID" value="CAL4785171.1"/>
    <property type="molecule type" value="Genomic_DNA"/>
</dbReference>
<keyword evidence="4" id="KW-1185">Reference proteome</keyword>
<gene>
    <name evidence="2" type="ORF">C1SCF055_LOCUS24200</name>
</gene>
<accession>A0A9P1CT68</accession>
<reference evidence="3 4" key="2">
    <citation type="submission" date="2024-05" db="EMBL/GenBank/DDBJ databases">
        <authorList>
            <person name="Chen Y."/>
            <person name="Shah S."/>
            <person name="Dougan E. K."/>
            <person name="Thang M."/>
            <person name="Chan C."/>
        </authorList>
    </citation>
    <scope>NUCLEOTIDE SEQUENCE [LARGE SCALE GENOMIC DNA]</scope>
</reference>
<dbReference type="InterPro" id="IPR008978">
    <property type="entry name" value="HSP20-like_chaperone"/>
</dbReference>
<organism evidence="2">
    <name type="scientific">Cladocopium goreaui</name>
    <dbReference type="NCBI Taxonomy" id="2562237"/>
    <lineage>
        <taxon>Eukaryota</taxon>
        <taxon>Sar</taxon>
        <taxon>Alveolata</taxon>
        <taxon>Dinophyceae</taxon>
        <taxon>Suessiales</taxon>
        <taxon>Symbiodiniaceae</taxon>
        <taxon>Cladocopium</taxon>
    </lineage>
</organism>
<dbReference type="AlphaFoldDB" id="A0A9P1CT68"/>
<evidence type="ECO:0000259" key="1">
    <source>
        <dbReference type="PROSITE" id="PS51203"/>
    </source>
</evidence>
<dbReference type="EMBL" id="CAMXCT010002388">
    <property type="protein sequence ID" value="CAI3997859.1"/>
    <property type="molecule type" value="Genomic_DNA"/>
</dbReference>
<dbReference type="Proteomes" id="UP001152797">
    <property type="component" value="Unassembled WGS sequence"/>
</dbReference>
<evidence type="ECO:0000313" key="2">
    <source>
        <dbReference type="EMBL" id="CAI3997859.1"/>
    </source>
</evidence>
<dbReference type="EMBL" id="CAMXCT020002388">
    <property type="protein sequence ID" value="CAL1151234.1"/>
    <property type="molecule type" value="Genomic_DNA"/>
</dbReference>
<dbReference type="Pfam" id="PF04969">
    <property type="entry name" value="CS"/>
    <property type="match status" value="1"/>
</dbReference>
<reference evidence="2" key="1">
    <citation type="submission" date="2022-10" db="EMBL/GenBank/DDBJ databases">
        <authorList>
            <person name="Chen Y."/>
            <person name="Dougan E. K."/>
            <person name="Chan C."/>
            <person name="Rhodes N."/>
            <person name="Thang M."/>
        </authorList>
    </citation>
    <scope>NUCLEOTIDE SEQUENCE</scope>
</reference>
<sequence length="252" mass="28138">MATEEQKPSELTLSFFCKTGPQKLVFPAKLTGEELKDQLREPLGLAADTPLALSYQNGSRNSLKKVLEEKQSLAEQGVEDGAFVTVKVDAIEVRPENSFLRESIRNNGGNSYYYAHANEKELPPELRYVYGGDPIKLGSNQEGYVLKAPAPKALTHYSWADEGDFVCIYVSAEGEPEAVEAAKDGEVKVQFEPRSAELRISKDSKEYALSLRQLEGEIVPDESKHRVSAGKRVTLKMKKKRTVTWTRLQQSK</sequence>
<dbReference type="PROSITE" id="PS51203">
    <property type="entry name" value="CS"/>
    <property type="match status" value="1"/>
</dbReference>
<evidence type="ECO:0000313" key="4">
    <source>
        <dbReference type="Proteomes" id="UP001152797"/>
    </source>
</evidence>
<protein>
    <submittedName>
        <fullName evidence="3">AP-5 complex subunit zeta-1</fullName>
    </submittedName>
</protein>
<feature type="domain" description="CS" evidence="1">
    <location>
        <begin position="152"/>
        <end position="249"/>
    </location>
</feature>
<name>A0A9P1CT68_9DINO</name>
<proteinExistence type="predicted"/>
<evidence type="ECO:0000313" key="3">
    <source>
        <dbReference type="EMBL" id="CAL4785171.1"/>
    </source>
</evidence>
<dbReference type="Gene3D" id="2.60.40.790">
    <property type="match status" value="1"/>
</dbReference>
<dbReference type="SUPFAM" id="SSF49764">
    <property type="entry name" value="HSP20-like chaperones"/>
    <property type="match status" value="1"/>
</dbReference>